<evidence type="ECO:0000313" key="3">
    <source>
        <dbReference type="Proteomes" id="UP000306477"/>
    </source>
</evidence>
<feature type="transmembrane region" description="Helical" evidence="1">
    <location>
        <begin position="69"/>
        <end position="89"/>
    </location>
</feature>
<accession>A0A4S3PU87</accession>
<gene>
    <name evidence="2" type="ORF">E1I69_09295</name>
</gene>
<evidence type="ECO:0008006" key="4">
    <source>
        <dbReference type="Google" id="ProtNLM"/>
    </source>
</evidence>
<dbReference type="NCBIfam" id="TIGR04104">
    <property type="entry name" value="cxxc_20_cxxc"/>
    <property type="match status" value="1"/>
</dbReference>
<comment type="caution">
    <text evidence="2">The sequence shown here is derived from an EMBL/GenBank/DDBJ whole genome shotgun (WGS) entry which is preliminary data.</text>
</comment>
<evidence type="ECO:0000313" key="2">
    <source>
        <dbReference type="EMBL" id="THE13054.1"/>
    </source>
</evidence>
<keyword evidence="1" id="KW-0812">Transmembrane</keyword>
<organism evidence="2 3">
    <name type="scientific">Bacillus timonensis</name>
    <dbReference type="NCBI Taxonomy" id="1033734"/>
    <lineage>
        <taxon>Bacteria</taxon>
        <taxon>Bacillati</taxon>
        <taxon>Bacillota</taxon>
        <taxon>Bacilli</taxon>
        <taxon>Bacillales</taxon>
        <taxon>Bacillaceae</taxon>
        <taxon>Bacillus</taxon>
    </lineage>
</organism>
<keyword evidence="1" id="KW-0472">Membrane</keyword>
<feature type="transmembrane region" description="Helical" evidence="1">
    <location>
        <begin position="45"/>
        <end position="63"/>
    </location>
</feature>
<keyword evidence="1" id="KW-1133">Transmembrane helix</keyword>
<evidence type="ECO:0000256" key="1">
    <source>
        <dbReference type="SAM" id="Phobius"/>
    </source>
</evidence>
<dbReference type="AlphaFoldDB" id="A0A4S3PU87"/>
<dbReference type="Proteomes" id="UP000306477">
    <property type="component" value="Unassembled WGS sequence"/>
</dbReference>
<dbReference type="InterPro" id="IPR026369">
    <property type="entry name" value="CxxC_20_CxxC"/>
</dbReference>
<dbReference type="EMBL" id="SLUB01000012">
    <property type="protein sequence ID" value="THE13054.1"/>
    <property type="molecule type" value="Genomic_DNA"/>
</dbReference>
<dbReference type="OrthoDB" id="2418141at2"/>
<name>A0A4S3PU87_9BACI</name>
<proteinExistence type="predicted"/>
<reference evidence="2 3" key="1">
    <citation type="journal article" date="2019" name="Indoor Air">
        <title>Impacts of indoor surface finishes on bacterial viability.</title>
        <authorList>
            <person name="Hu J."/>
            <person name="Maamar S.B."/>
            <person name="Glawe A.J."/>
            <person name="Gottel N."/>
            <person name="Gilbert J.A."/>
            <person name="Hartmann E.M."/>
        </authorList>
    </citation>
    <scope>NUCLEOTIDE SEQUENCE [LARGE SCALE GENOMIC DNA]</scope>
    <source>
        <strain evidence="2 3">AF060A6</strain>
    </source>
</reference>
<dbReference type="RefSeq" id="WP_136379330.1">
    <property type="nucleotide sequence ID" value="NZ_SLUB01000012.1"/>
</dbReference>
<sequence>MPTCQKCNKKWSWKQTLKKSFTFTNAITCPYCGEKQYITARTRKISASISFIAPILGLFLNFYSDSPHVILFIMLGFLSLFIVIYPFYLETSNKEEPLFG</sequence>
<protein>
    <recommendedName>
        <fullName evidence="4">Cxxc_20_cxxc protein</fullName>
    </recommendedName>
</protein>
<keyword evidence="3" id="KW-1185">Reference proteome</keyword>